<dbReference type="GO" id="GO:0051082">
    <property type="term" value="F:unfolded protein binding"/>
    <property type="evidence" value="ECO:0007669"/>
    <property type="project" value="InterPro"/>
</dbReference>
<evidence type="ECO:0000259" key="8">
    <source>
        <dbReference type="PROSITE" id="PS51188"/>
    </source>
</evidence>
<evidence type="ECO:0000313" key="9">
    <source>
        <dbReference type="EMBL" id="SGZ40763.1"/>
    </source>
</evidence>
<evidence type="ECO:0000256" key="3">
    <source>
        <dbReference type="ARBA" id="ARBA00022771"/>
    </source>
</evidence>
<evidence type="ECO:0000256" key="6">
    <source>
        <dbReference type="SAM" id="SignalP"/>
    </source>
</evidence>
<dbReference type="Pfam" id="PF00226">
    <property type="entry name" value="DnaJ"/>
    <property type="match status" value="1"/>
</dbReference>
<dbReference type="InterPro" id="IPR002939">
    <property type="entry name" value="DnaJ_C"/>
</dbReference>
<dbReference type="CDD" id="cd06257">
    <property type="entry name" value="DnaJ"/>
    <property type="match status" value="1"/>
</dbReference>
<keyword evidence="6" id="KW-0732">Signal</keyword>
<dbReference type="PRINTS" id="PR00625">
    <property type="entry name" value="JDOMAIN"/>
</dbReference>
<dbReference type="SUPFAM" id="SSF46565">
    <property type="entry name" value="Chaperone J-domain"/>
    <property type="match status" value="1"/>
</dbReference>
<keyword evidence="2" id="KW-0677">Repeat</keyword>
<keyword evidence="1 5" id="KW-0479">Metal-binding</keyword>
<dbReference type="Pfam" id="PF00684">
    <property type="entry name" value="DnaJ_CXXCXGXG"/>
    <property type="match status" value="1"/>
</dbReference>
<feature type="chain" id="PRO_5012091866" evidence="6">
    <location>
        <begin position="22"/>
        <end position="384"/>
    </location>
</feature>
<dbReference type="AlphaFoldDB" id="A0A1L0B6R7"/>
<keyword evidence="10" id="KW-1185">Reference proteome</keyword>
<dbReference type="GO" id="GO:0006457">
    <property type="term" value="P:protein folding"/>
    <property type="evidence" value="ECO:0007669"/>
    <property type="project" value="InterPro"/>
</dbReference>
<dbReference type="InterPro" id="IPR036410">
    <property type="entry name" value="HSP_DnaJ_Cys-rich_dom_sf"/>
</dbReference>
<dbReference type="GO" id="GO:0008270">
    <property type="term" value="F:zinc ion binding"/>
    <property type="evidence" value="ECO:0007669"/>
    <property type="project" value="UniProtKB-KW"/>
</dbReference>
<dbReference type="OrthoDB" id="550424at2759"/>
<dbReference type="Gene3D" id="2.60.260.20">
    <property type="entry name" value="Urease metallochaperone UreE, N-terminal domain"/>
    <property type="match status" value="2"/>
</dbReference>
<keyword evidence="3 5" id="KW-0863">Zinc-finger</keyword>
<dbReference type="PROSITE" id="PS51188">
    <property type="entry name" value="ZF_CR"/>
    <property type="match status" value="1"/>
</dbReference>
<protein>
    <submittedName>
        <fullName evidence="9">Related to DnaJ-related protein SCJ1</fullName>
    </submittedName>
</protein>
<dbReference type="EMBL" id="FQNF01000063">
    <property type="protein sequence ID" value="SGZ40763.1"/>
    <property type="molecule type" value="Genomic_DNA"/>
</dbReference>
<dbReference type="InterPro" id="IPR036869">
    <property type="entry name" value="J_dom_sf"/>
</dbReference>
<evidence type="ECO:0000256" key="2">
    <source>
        <dbReference type="ARBA" id="ARBA00022737"/>
    </source>
</evidence>
<feature type="domain" description="J" evidence="7">
    <location>
        <begin position="27"/>
        <end position="94"/>
    </location>
</feature>
<dbReference type="SMART" id="SM00271">
    <property type="entry name" value="DnaJ"/>
    <property type="match status" value="1"/>
</dbReference>
<evidence type="ECO:0000256" key="4">
    <source>
        <dbReference type="ARBA" id="ARBA00022833"/>
    </source>
</evidence>
<dbReference type="Gene3D" id="2.10.230.10">
    <property type="entry name" value="Heat shock protein DnaJ, cysteine-rich domain"/>
    <property type="match status" value="1"/>
</dbReference>
<keyword evidence="4 5" id="KW-0862">Zinc</keyword>
<dbReference type="GO" id="GO:0030544">
    <property type="term" value="F:Hsp70 protein binding"/>
    <property type="evidence" value="ECO:0007669"/>
    <property type="project" value="InterPro"/>
</dbReference>
<feature type="domain" description="CR-type" evidence="8">
    <location>
        <begin position="156"/>
        <end position="234"/>
    </location>
</feature>
<proteinExistence type="predicted"/>
<dbReference type="InterPro" id="IPR001305">
    <property type="entry name" value="HSP_DnaJ_Cys-rich_dom"/>
</dbReference>
<dbReference type="CDD" id="cd10747">
    <property type="entry name" value="DnaJ_C"/>
    <property type="match status" value="1"/>
</dbReference>
<dbReference type="InterPro" id="IPR044713">
    <property type="entry name" value="DNJA1/2-like"/>
</dbReference>
<feature type="signal peptide" evidence="6">
    <location>
        <begin position="1"/>
        <end position="21"/>
    </location>
</feature>
<sequence length="384" mass="43829">MIIGKCIYLLYVLLASQLVSSLEQGQDYYKILNLDKHKNPTDKEIRKEYLLLSKKYHPDKNNNDPDVEHKYLLVSEAYEVLSNKELKEIYDQHGQPAFQDGPGSAQQYAQQQQFRGHGGMEDIINQMFGQHFNQGPRKTQPVMVPLTLSLREFYTGISRDYNLDLRHTCEKCSGQGGQLDRCGRCQGSGRIIREFVQGHFRQQIQQPCDGCNGAGQVLKKVCGHCKGERVVRETYEIHVDVTQGSPRNTKNVYEGQGEEMPGMLRGDLIFNLEEDKNNGNYGYRRRGNNLYRTVTLTLKEALTGGWKIEIPHFSDELSPLTLKRPSNKMVSNGEIEVLKGYGMPITNPETMEFEDDYGDLIIEYNIIMPKGMSDVAKAFKLDEL</sequence>
<evidence type="ECO:0000256" key="5">
    <source>
        <dbReference type="PROSITE-ProRule" id="PRU00546"/>
    </source>
</evidence>
<gene>
    <name evidence="9" type="ORF">HGUI_02963</name>
</gene>
<evidence type="ECO:0000313" key="10">
    <source>
        <dbReference type="Proteomes" id="UP000183365"/>
    </source>
</evidence>
<dbReference type="Pfam" id="PF01556">
    <property type="entry name" value="DnaJ_C"/>
    <property type="match status" value="1"/>
</dbReference>
<dbReference type="PROSITE" id="PS50076">
    <property type="entry name" value="DNAJ_2"/>
    <property type="match status" value="1"/>
</dbReference>
<name>A0A1L0B6R7_9ASCO</name>
<feature type="zinc finger region" description="CR-type" evidence="5">
    <location>
        <begin position="156"/>
        <end position="234"/>
    </location>
</feature>
<dbReference type="PANTHER" id="PTHR43888">
    <property type="entry name" value="DNAJ-LIKE-2, ISOFORM A-RELATED"/>
    <property type="match status" value="1"/>
</dbReference>
<dbReference type="SUPFAM" id="SSF57938">
    <property type="entry name" value="DnaJ/Hsp40 cysteine-rich domain"/>
    <property type="match status" value="1"/>
</dbReference>
<reference evidence="10" key="1">
    <citation type="submission" date="2016-11" db="EMBL/GenBank/DDBJ databases">
        <authorList>
            <person name="Guldener U."/>
        </authorList>
    </citation>
    <scope>NUCLEOTIDE SEQUENCE [LARGE SCALE GENOMIC DNA]</scope>
</reference>
<dbReference type="CDD" id="cd10719">
    <property type="entry name" value="DnaJ_zf"/>
    <property type="match status" value="1"/>
</dbReference>
<dbReference type="InterPro" id="IPR001623">
    <property type="entry name" value="DnaJ_domain"/>
</dbReference>
<dbReference type="SUPFAM" id="SSF49493">
    <property type="entry name" value="HSP40/DnaJ peptide-binding domain"/>
    <property type="match status" value="2"/>
</dbReference>
<organism evidence="9 10">
    <name type="scientific">Hanseniaspora guilliermondii</name>
    <dbReference type="NCBI Taxonomy" id="56406"/>
    <lineage>
        <taxon>Eukaryota</taxon>
        <taxon>Fungi</taxon>
        <taxon>Dikarya</taxon>
        <taxon>Ascomycota</taxon>
        <taxon>Saccharomycotina</taxon>
        <taxon>Saccharomycetes</taxon>
        <taxon>Saccharomycodales</taxon>
        <taxon>Saccharomycodaceae</taxon>
        <taxon>Hanseniaspora</taxon>
    </lineage>
</organism>
<evidence type="ECO:0000256" key="1">
    <source>
        <dbReference type="ARBA" id="ARBA00022723"/>
    </source>
</evidence>
<dbReference type="Proteomes" id="UP000183365">
    <property type="component" value="Unassembled WGS sequence"/>
</dbReference>
<evidence type="ECO:0000259" key="7">
    <source>
        <dbReference type="PROSITE" id="PS50076"/>
    </source>
</evidence>
<dbReference type="InterPro" id="IPR008971">
    <property type="entry name" value="HSP40/DnaJ_pept-bd"/>
</dbReference>
<accession>A0A1L0B6R7</accession>
<dbReference type="VEuPathDB" id="FungiDB:HGUI_02963"/>
<dbReference type="Gene3D" id="1.10.287.110">
    <property type="entry name" value="DnaJ domain"/>
    <property type="match status" value="1"/>
</dbReference>